<feature type="coiled-coil region" evidence="1">
    <location>
        <begin position="329"/>
        <end position="403"/>
    </location>
</feature>
<feature type="coiled-coil region" evidence="1">
    <location>
        <begin position="1000"/>
        <end position="1096"/>
    </location>
</feature>
<dbReference type="RefSeq" id="WP_120462795.1">
    <property type="nucleotide sequence ID" value="NZ_BMIW01000001.1"/>
</dbReference>
<dbReference type="Proteomes" id="UP000608420">
    <property type="component" value="Unassembled WGS sequence"/>
</dbReference>
<feature type="coiled-coil region" evidence="1">
    <location>
        <begin position="806"/>
        <end position="833"/>
    </location>
</feature>
<protein>
    <recommendedName>
        <fullName evidence="4">Chromosome segregation ATPase</fullName>
    </recommendedName>
</protein>
<proteinExistence type="predicted"/>
<name>A0ABQ1VNL8_9BACL</name>
<organism evidence="2 3">
    <name type="scientific">Paenibacillus aceti</name>
    <dbReference type="NCBI Taxonomy" id="1820010"/>
    <lineage>
        <taxon>Bacteria</taxon>
        <taxon>Bacillati</taxon>
        <taxon>Bacillota</taxon>
        <taxon>Bacilli</taxon>
        <taxon>Bacillales</taxon>
        <taxon>Paenibacillaceae</taxon>
        <taxon>Paenibacillus</taxon>
    </lineage>
</organism>
<keyword evidence="3" id="KW-1185">Reference proteome</keyword>
<accession>A0ABQ1VNL8</accession>
<sequence>MPSISKIRFTHVLYEGGNKRYNDETFLFDGHNGAIVLENGGGKTVFIQTALQAMLPHTDLAGRKLRDTLLLENGPAHIAIEWILNDKPRRRYAVTCVSLFLTASGVDSYRYVYEYGENDPHGLDQIPFAKEYMGRTRPADKGEIQEYYASMVQRYSLTARTFSTIKEYKAHLEEHFHIIESEWIAVAKINGTEGGIENFFDECRSTSQLFDRLLIPTVEQAMEGFEQESFANLFESRQEGFKRYKELKEQIEENKLILQELSQYVRLYEGLHQAEERYNEARAEAATYKRLILQQHEEQKGEQAGLAERWQRWTEQNEALQLKLKSLEIAEAEHGQSKLMERLKELQEEADLLQQRLKQAERAFYSLKYAEYRVSQEQTEARLSQLEMQLARLDQSEDEQQLQERWERTCGELRTVFAQSEQVLSETLQGHKSELDSLKTEQVETGKIIESLHAELRTWELKLQEKQTRLLEKQEQQLKIARTILANPALEKVEEQIPVWSARQQKLEERRIEYIGQIKQMTEEQGSIRERRRVVEEAIRRTEREQVRLEQRQEQLHEEHDSIIRDLALLRPNWERLTSLYDKEVSISEQLEEGIMKRQDQKTAYLQKERLAYRYVDDYYDQDVFFADPVIERLIQTWARQLHLLQTGVEYVRALNLGDEALSRVGDPLWSVTLVTTDAEKKLLLEKLAASGHEFAYPIRVLSTMEAAAIVQGNEMLNSGEQWVVPQHWLQNKDDVSFQQWKQGLLEQAELMKQERESKEADLGLWQKTQQRFYQFLHKYPLSGSQELEKQLQAGREQLIGFTLEQEKNERRLKQLEETIDKYRTELSEMQDLIHQLDVWLKDSHLYITLGVEKKTLEQELGPIKEQLSGLQRQLRMKQYSLDRTEEEQRNVQQEYNNANMQLQLLRNDEFYSPVQSFAYVESSRSLAELKEEYKVLERERAGILKERNQLEIEQKHEQDKKGLAEKGMRELLREHPHLDPQWILPVELEGEKHTLWQQIEVFRAKLEQMEEHLQQQRAELQKSEGRVATLLQQFNGRFPESQPSSFDGDLNEARLLLERETSKLQQEQREWQRRNDAVERQLHELEAVLQLWDRHTLLHRLDDERLRPVHFEEAHLMDFTYARTDFSERSISGLQESLRQMEREQGLVSRGRDSFKNYCISQVQDVKLRQMAIQGIELKESYGEVIEFRQAMETRIQKAIHIMEESIRDEDRTLQEFIHRIHTHLKHIVQELKELPKKTRIKTADGWREVYSFSIPEWEDQDGKDRIRSHVEWIVAQLERSQYTDEQGKTKEADVRKSLEKWLDSRQLLQVVLKGEVMKVTCRKVMNDYQVTRAAYSWEQSNRWSGGEKWSKNMTLFLGLLNYVAERRQYIKANMKLHRTVILDNPFGKASSDHVLSPVFFIAEQLGFQIIALTAHAEGKFLQDYFPIVYSCRLRSTTDASKQIIEPIRQIRHAYFRDNAPDTLERIDSRVDQMELF</sequence>
<feature type="coiled-coil region" evidence="1">
    <location>
        <begin position="241"/>
        <end position="291"/>
    </location>
</feature>
<reference evidence="3" key="1">
    <citation type="journal article" date="2019" name="Int. J. Syst. Evol. Microbiol.">
        <title>The Global Catalogue of Microorganisms (GCM) 10K type strain sequencing project: providing services to taxonomists for standard genome sequencing and annotation.</title>
        <authorList>
            <consortium name="The Broad Institute Genomics Platform"/>
            <consortium name="The Broad Institute Genome Sequencing Center for Infectious Disease"/>
            <person name="Wu L."/>
            <person name="Ma J."/>
        </authorList>
    </citation>
    <scope>NUCLEOTIDE SEQUENCE [LARGE SCALE GENOMIC DNA]</scope>
    <source>
        <strain evidence="3">CGMCC 1.15420</strain>
    </source>
</reference>
<feature type="coiled-coil region" evidence="1">
    <location>
        <begin position="449"/>
        <end position="559"/>
    </location>
</feature>
<evidence type="ECO:0000313" key="2">
    <source>
        <dbReference type="EMBL" id="GGF84149.1"/>
    </source>
</evidence>
<gene>
    <name evidence="2" type="ORF">GCM10010913_01990</name>
</gene>
<comment type="caution">
    <text evidence="2">The sequence shown here is derived from an EMBL/GenBank/DDBJ whole genome shotgun (WGS) entry which is preliminary data.</text>
</comment>
<keyword evidence="1" id="KW-0175">Coiled coil</keyword>
<evidence type="ECO:0000313" key="3">
    <source>
        <dbReference type="Proteomes" id="UP000608420"/>
    </source>
</evidence>
<evidence type="ECO:0000256" key="1">
    <source>
        <dbReference type="SAM" id="Coils"/>
    </source>
</evidence>
<dbReference type="EMBL" id="BMIW01000001">
    <property type="protein sequence ID" value="GGF84149.1"/>
    <property type="molecule type" value="Genomic_DNA"/>
</dbReference>
<feature type="coiled-coil region" evidence="1">
    <location>
        <begin position="868"/>
        <end position="954"/>
    </location>
</feature>
<evidence type="ECO:0008006" key="4">
    <source>
        <dbReference type="Google" id="ProtNLM"/>
    </source>
</evidence>